<reference evidence="9 10" key="1">
    <citation type="submission" date="2016-10" db="EMBL/GenBank/DDBJ databases">
        <authorList>
            <person name="de Groot N.N."/>
        </authorList>
    </citation>
    <scope>NUCLEOTIDE SEQUENCE [LARGE SCALE GENOMIC DNA]</scope>
    <source>
        <strain evidence="9 10">DSM 21633</strain>
    </source>
</reference>
<feature type="transmembrane region" description="Helical" evidence="8">
    <location>
        <begin position="183"/>
        <end position="203"/>
    </location>
</feature>
<dbReference type="GO" id="GO:0005886">
    <property type="term" value="C:plasma membrane"/>
    <property type="evidence" value="ECO:0007669"/>
    <property type="project" value="UniProtKB-SubCell"/>
</dbReference>
<evidence type="ECO:0000256" key="6">
    <source>
        <dbReference type="ARBA" id="ARBA00023136"/>
    </source>
</evidence>
<dbReference type="OrthoDB" id="9783652at2"/>
<dbReference type="GO" id="GO:0009103">
    <property type="term" value="P:lipopolysaccharide biosynthetic process"/>
    <property type="evidence" value="ECO:0007669"/>
    <property type="project" value="TreeGrafter"/>
</dbReference>
<keyword evidence="2" id="KW-1003">Cell membrane</keyword>
<name>A0A1H9MU93_9BACI</name>
<dbReference type="RefSeq" id="WP_091776350.1">
    <property type="nucleotide sequence ID" value="NZ_CAESCL010000103.1"/>
</dbReference>
<evidence type="ECO:0000256" key="2">
    <source>
        <dbReference type="ARBA" id="ARBA00022475"/>
    </source>
</evidence>
<evidence type="ECO:0000256" key="3">
    <source>
        <dbReference type="ARBA" id="ARBA00022679"/>
    </source>
</evidence>
<proteinExistence type="predicted"/>
<sequence length="362" mass="39395">MNFVLLTIACVTAFIIAVATTPIVRVIAIKFNIVDCPDERKIHTMEKPYLGGVAIFISVMITYLIFWPNHQYQIAIISGAFVMLLTGLLDDKYSLKPVVKLAGQGLAALIIISSDLLIDKINIPFFGDIELGNLSVVVTIFWILAVSNAINLIDGLDGLAAGVASIALLSITIMAVIDGNWIVALLCTMILGANLGFLVFNFYPAKIYMGDSGSLFLGYMVAVISMLGLFKNVALFSFIIPFIVLAVPIVDTIFAIIRRMRNGESIMNADRKHFHYQLLDAGLSHKGAVILIYVFSGMFGLLAVFFSYSTVGASIISIFLVLLLIHIIAEIVGLVMGGKQPVLNFLKKFVKAKPKKSPKDLG</sequence>
<feature type="transmembrane region" description="Helical" evidence="8">
    <location>
        <begin position="236"/>
        <end position="257"/>
    </location>
</feature>
<evidence type="ECO:0000256" key="1">
    <source>
        <dbReference type="ARBA" id="ARBA00004651"/>
    </source>
</evidence>
<keyword evidence="7" id="KW-0479">Metal-binding</keyword>
<feature type="binding site" evidence="7">
    <location>
        <position position="151"/>
    </location>
    <ligand>
        <name>Mg(2+)</name>
        <dbReference type="ChEBI" id="CHEBI:18420"/>
    </ligand>
</feature>
<dbReference type="STRING" id="571933.SAMN05216362_1722"/>
<feature type="transmembrane region" description="Helical" evidence="8">
    <location>
        <begin position="288"/>
        <end position="308"/>
    </location>
</feature>
<feature type="transmembrane region" description="Helical" evidence="8">
    <location>
        <begin position="158"/>
        <end position="177"/>
    </location>
</feature>
<organism evidence="9 10">
    <name type="scientific">Piscibacillus halophilus</name>
    <dbReference type="NCBI Taxonomy" id="571933"/>
    <lineage>
        <taxon>Bacteria</taxon>
        <taxon>Bacillati</taxon>
        <taxon>Bacillota</taxon>
        <taxon>Bacilli</taxon>
        <taxon>Bacillales</taxon>
        <taxon>Bacillaceae</taxon>
        <taxon>Piscibacillus</taxon>
    </lineage>
</organism>
<feature type="transmembrane region" description="Helical" evidence="8">
    <location>
        <begin position="101"/>
        <end position="118"/>
    </location>
</feature>
<keyword evidence="4 8" id="KW-0812">Transmembrane</keyword>
<dbReference type="PROSITE" id="PS01348">
    <property type="entry name" value="MRAY_2"/>
    <property type="match status" value="1"/>
</dbReference>
<dbReference type="PANTHER" id="PTHR22926">
    <property type="entry name" value="PHOSPHO-N-ACETYLMURAMOYL-PENTAPEPTIDE-TRANSFERASE"/>
    <property type="match status" value="1"/>
</dbReference>
<evidence type="ECO:0000256" key="4">
    <source>
        <dbReference type="ARBA" id="ARBA00022692"/>
    </source>
</evidence>
<evidence type="ECO:0000313" key="10">
    <source>
        <dbReference type="Proteomes" id="UP000199427"/>
    </source>
</evidence>
<dbReference type="GO" id="GO:0016780">
    <property type="term" value="F:phosphotransferase activity, for other substituted phosphate groups"/>
    <property type="evidence" value="ECO:0007669"/>
    <property type="project" value="InterPro"/>
</dbReference>
<dbReference type="CDD" id="cd06853">
    <property type="entry name" value="GT_WecA_like"/>
    <property type="match status" value="1"/>
</dbReference>
<dbReference type="Pfam" id="PF00953">
    <property type="entry name" value="Glycos_transf_4"/>
    <property type="match status" value="1"/>
</dbReference>
<keyword evidence="6 8" id="KW-0472">Membrane</keyword>
<dbReference type="AlphaFoldDB" id="A0A1H9MU93"/>
<dbReference type="GO" id="GO:0046872">
    <property type="term" value="F:metal ion binding"/>
    <property type="evidence" value="ECO:0007669"/>
    <property type="project" value="UniProtKB-KW"/>
</dbReference>
<comment type="subcellular location">
    <subcellularLocation>
        <location evidence="1">Cell membrane</location>
        <topology evidence="1">Multi-pass membrane protein</topology>
    </subcellularLocation>
</comment>
<dbReference type="GO" id="GO:0071555">
    <property type="term" value="P:cell wall organization"/>
    <property type="evidence" value="ECO:0007669"/>
    <property type="project" value="TreeGrafter"/>
</dbReference>
<keyword evidence="10" id="KW-1185">Reference proteome</keyword>
<dbReference type="Proteomes" id="UP000199427">
    <property type="component" value="Unassembled WGS sequence"/>
</dbReference>
<dbReference type="PANTHER" id="PTHR22926:SF3">
    <property type="entry name" value="UNDECAPRENYL-PHOSPHATE ALPHA-N-ACETYLGLUCOSAMINYL 1-PHOSPHATE TRANSFERASE"/>
    <property type="match status" value="1"/>
</dbReference>
<feature type="transmembrane region" description="Helical" evidence="8">
    <location>
        <begin position="49"/>
        <end position="66"/>
    </location>
</feature>
<feature type="transmembrane region" description="Helical" evidence="8">
    <location>
        <begin position="124"/>
        <end position="146"/>
    </location>
</feature>
<dbReference type="InterPro" id="IPR018480">
    <property type="entry name" value="PNAcMuramoyl-5peptid_Trfase_CS"/>
</dbReference>
<evidence type="ECO:0000256" key="5">
    <source>
        <dbReference type="ARBA" id="ARBA00022989"/>
    </source>
</evidence>
<dbReference type="InterPro" id="IPR000715">
    <property type="entry name" value="Glycosyl_transferase_4"/>
</dbReference>
<dbReference type="EMBL" id="FOES01000072">
    <property type="protein sequence ID" value="SER27238.1"/>
    <property type="molecule type" value="Genomic_DNA"/>
</dbReference>
<gene>
    <name evidence="9" type="ORF">SAMN05216362_1722</name>
</gene>
<feature type="transmembrane region" description="Helical" evidence="8">
    <location>
        <begin position="72"/>
        <end position="89"/>
    </location>
</feature>
<protein>
    <submittedName>
        <fullName evidence="9">UDP-GlcNAc:undecaprenyl-phosphate GlcNAc-1-phosphate transferase</fullName>
    </submittedName>
</protein>
<accession>A0A1H9MU93</accession>
<feature type="transmembrane region" description="Helical" evidence="8">
    <location>
        <begin position="215"/>
        <end position="230"/>
    </location>
</feature>
<keyword evidence="7" id="KW-0460">Magnesium</keyword>
<evidence type="ECO:0000256" key="7">
    <source>
        <dbReference type="PIRSR" id="PIRSR600715-1"/>
    </source>
</evidence>
<evidence type="ECO:0000256" key="8">
    <source>
        <dbReference type="SAM" id="Phobius"/>
    </source>
</evidence>
<feature type="transmembrane region" description="Helical" evidence="8">
    <location>
        <begin position="6"/>
        <end position="28"/>
    </location>
</feature>
<keyword evidence="5 8" id="KW-1133">Transmembrane helix</keyword>
<feature type="binding site" evidence="7">
    <location>
        <position position="211"/>
    </location>
    <ligand>
        <name>Mg(2+)</name>
        <dbReference type="ChEBI" id="CHEBI:18420"/>
    </ligand>
</feature>
<dbReference type="GO" id="GO:0044038">
    <property type="term" value="P:cell wall macromolecule biosynthetic process"/>
    <property type="evidence" value="ECO:0007669"/>
    <property type="project" value="TreeGrafter"/>
</dbReference>
<comment type="cofactor">
    <cofactor evidence="7">
        <name>Mg(2+)</name>
        <dbReference type="ChEBI" id="CHEBI:18420"/>
    </cofactor>
</comment>
<feature type="transmembrane region" description="Helical" evidence="8">
    <location>
        <begin position="314"/>
        <end position="338"/>
    </location>
</feature>
<evidence type="ECO:0000313" key="9">
    <source>
        <dbReference type="EMBL" id="SER27238.1"/>
    </source>
</evidence>
<keyword evidence="3 9" id="KW-0808">Transferase</keyword>